<dbReference type="InterPro" id="IPR013128">
    <property type="entry name" value="Peptidase_C1A"/>
</dbReference>
<dbReference type="CDD" id="cd02248">
    <property type="entry name" value="Peptidase_C1A"/>
    <property type="match status" value="1"/>
</dbReference>
<dbReference type="EMBL" id="HBGQ01001393">
    <property type="protein sequence ID" value="CAD9364277.1"/>
    <property type="molecule type" value="Transcribed_RNA"/>
</dbReference>
<dbReference type="PROSITE" id="PS00139">
    <property type="entry name" value="THIOL_PROTEASE_CYS"/>
    <property type="match status" value="1"/>
</dbReference>
<keyword evidence="2" id="KW-0865">Zymogen</keyword>
<dbReference type="InterPro" id="IPR038765">
    <property type="entry name" value="Papain-like_cys_pep_sf"/>
</dbReference>
<dbReference type="SUPFAM" id="SSF54001">
    <property type="entry name" value="Cysteine proteinases"/>
    <property type="match status" value="1"/>
</dbReference>
<accession>A0A7S2F012</accession>
<dbReference type="Gene3D" id="3.90.70.10">
    <property type="entry name" value="Cysteine proteinases"/>
    <property type="match status" value="1"/>
</dbReference>
<proteinExistence type="inferred from homology"/>
<sequence length="259" mass="28122">MNIVRDQGNCGSCWAEAATSTFEGQMEVNSTLMEELESLGKTDKKVPTTPTLSSQTVVSCTPNKKHCGGTGGCGGATVELAYDMVMANGGLPFAVEWGYAGSDETCRQDVFKNHRINMASYTVLPSNKASPLQEALVTSGGPIAVSVDATNWFMYSIGVYTDGVGDFTVNHAVTLMGYQMPEGQDKGWWDIKNSWGSYWGENGHIRIEMKANEQEHCGWDYRTHDGLACDGDPDKAWVCGTCGVLYDSSYPRGLHLVRA</sequence>
<dbReference type="SMART" id="SM00645">
    <property type="entry name" value="Pept_C1"/>
    <property type="match status" value="1"/>
</dbReference>
<dbReference type="InterPro" id="IPR039417">
    <property type="entry name" value="Peptidase_C1A_papain-like"/>
</dbReference>
<gene>
    <name evidence="4" type="ORF">AAND1436_LOCUS735</name>
</gene>
<dbReference type="InterPro" id="IPR000668">
    <property type="entry name" value="Peptidase_C1A_C"/>
</dbReference>
<evidence type="ECO:0000313" key="4">
    <source>
        <dbReference type="EMBL" id="CAD9364277.1"/>
    </source>
</evidence>
<evidence type="ECO:0000259" key="3">
    <source>
        <dbReference type="SMART" id="SM00645"/>
    </source>
</evidence>
<dbReference type="PRINTS" id="PR00705">
    <property type="entry name" value="PAPAIN"/>
</dbReference>
<dbReference type="GO" id="GO:0006508">
    <property type="term" value="P:proteolysis"/>
    <property type="evidence" value="ECO:0007669"/>
    <property type="project" value="InterPro"/>
</dbReference>
<dbReference type="AlphaFoldDB" id="A0A7S2F012"/>
<feature type="domain" description="Peptidase C1A papain C-terminal" evidence="3">
    <location>
        <begin position="1"/>
        <end position="227"/>
    </location>
</feature>
<dbReference type="InterPro" id="IPR000169">
    <property type="entry name" value="Pept_cys_AS"/>
</dbReference>
<evidence type="ECO:0000256" key="2">
    <source>
        <dbReference type="ARBA" id="ARBA00023145"/>
    </source>
</evidence>
<comment type="similarity">
    <text evidence="1">Belongs to the peptidase C1 family.</text>
</comment>
<name>A0A7S2F012_9DINO</name>
<dbReference type="PANTHER" id="PTHR12411">
    <property type="entry name" value="CYSTEINE PROTEASE FAMILY C1-RELATED"/>
    <property type="match status" value="1"/>
</dbReference>
<evidence type="ECO:0000256" key="1">
    <source>
        <dbReference type="ARBA" id="ARBA00008455"/>
    </source>
</evidence>
<protein>
    <recommendedName>
        <fullName evidence="3">Peptidase C1A papain C-terminal domain-containing protein</fullName>
    </recommendedName>
</protein>
<dbReference type="Pfam" id="PF00112">
    <property type="entry name" value="Peptidase_C1"/>
    <property type="match status" value="1"/>
</dbReference>
<reference evidence="4" key="1">
    <citation type="submission" date="2021-01" db="EMBL/GenBank/DDBJ databases">
        <authorList>
            <person name="Corre E."/>
            <person name="Pelletier E."/>
            <person name="Niang G."/>
            <person name="Scheremetjew M."/>
            <person name="Finn R."/>
            <person name="Kale V."/>
            <person name="Holt S."/>
            <person name="Cochrane G."/>
            <person name="Meng A."/>
            <person name="Brown T."/>
            <person name="Cohen L."/>
        </authorList>
    </citation>
    <scope>NUCLEOTIDE SEQUENCE</scope>
    <source>
        <strain evidence="4">CCMP2222</strain>
    </source>
</reference>
<organism evidence="4">
    <name type="scientific">Alexandrium andersonii</name>
    <dbReference type="NCBI Taxonomy" id="327968"/>
    <lineage>
        <taxon>Eukaryota</taxon>
        <taxon>Sar</taxon>
        <taxon>Alveolata</taxon>
        <taxon>Dinophyceae</taxon>
        <taxon>Gonyaulacales</taxon>
        <taxon>Pyrocystaceae</taxon>
        <taxon>Alexandrium</taxon>
    </lineage>
</organism>
<dbReference type="GO" id="GO:0008234">
    <property type="term" value="F:cysteine-type peptidase activity"/>
    <property type="evidence" value="ECO:0007669"/>
    <property type="project" value="InterPro"/>
</dbReference>